<dbReference type="InterPro" id="IPR011330">
    <property type="entry name" value="Glyco_hydro/deAcase_b/a-brl"/>
</dbReference>
<gene>
    <name evidence="4" type="primary">pgaB</name>
    <name evidence="4" type="ORF">EGK74_05785</name>
</gene>
<evidence type="ECO:0000313" key="4">
    <source>
        <dbReference type="EMBL" id="RPD87402.1"/>
    </source>
</evidence>
<dbReference type="Pfam" id="PF01522">
    <property type="entry name" value="Polysacc_deac_1"/>
    <property type="match status" value="1"/>
</dbReference>
<protein>
    <submittedName>
        <fullName evidence="4">Poly-beta-1,6-N-acetyl-D-glucosamine N-deacetylase PgaB</fullName>
    </submittedName>
</protein>
<dbReference type="PANTHER" id="PTHR34216">
    <property type="match status" value="1"/>
</dbReference>
<keyword evidence="1 2" id="KW-0732">Signal</keyword>
<dbReference type="GO" id="GO:0005975">
    <property type="term" value="P:carbohydrate metabolic process"/>
    <property type="evidence" value="ECO:0007669"/>
    <property type="project" value="InterPro"/>
</dbReference>
<dbReference type="EMBL" id="RPFL01000013">
    <property type="protein sequence ID" value="RPD87402.1"/>
    <property type="molecule type" value="Genomic_DNA"/>
</dbReference>
<evidence type="ECO:0000256" key="2">
    <source>
        <dbReference type="SAM" id="SignalP"/>
    </source>
</evidence>
<dbReference type="InterPro" id="IPR002509">
    <property type="entry name" value="NODB_dom"/>
</dbReference>
<evidence type="ECO:0000313" key="5">
    <source>
        <dbReference type="Proteomes" id="UP000272412"/>
    </source>
</evidence>
<dbReference type="InterPro" id="IPR023854">
    <property type="entry name" value="PGA_deacetylase_PgaB"/>
</dbReference>
<dbReference type="PROSITE" id="PS51677">
    <property type="entry name" value="NODB"/>
    <property type="match status" value="1"/>
</dbReference>
<feature type="chain" id="PRO_5017927079" evidence="2">
    <location>
        <begin position="21"/>
        <end position="626"/>
    </location>
</feature>
<keyword evidence="5" id="KW-1185">Reference proteome</keyword>
<dbReference type="RefSeq" id="WP_123804165.1">
    <property type="nucleotide sequence ID" value="NZ_RPFL01000013.1"/>
</dbReference>
<dbReference type="PANTHER" id="PTHR34216:SF7">
    <property type="entry name" value="POLY-BETA-1,6-N-ACETYL-D-GLUCOSAMINE N-DEACETYLASE"/>
    <property type="match status" value="1"/>
</dbReference>
<dbReference type="Proteomes" id="UP000272412">
    <property type="component" value="Unassembled WGS sequence"/>
</dbReference>
<feature type="domain" description="NodB homology" evidence="3">
    <location>
        <begin position="97"/>
        <end position="379"/>
    </location>
</feature>
<dbReference type="Pfam" id="PF14883">
    <property type="entry name" value="GHL13"/>
    <property type="match status" value="2"/>
</dbReference>
<dbReference type="Gene3D" id="3.20.20.370">
    <property type="entry name" value="Glycoside hydrolase/deacetylase"/>
    <property type="match status" value="1"/>
</dbReference>
<reference evidence="4 5" key="1">
    <citation type="submission" date="2018-11" db="EMBL/GenBank/DDBJ databases">
        <title>Neisseria weixii sp. nov. isolated from the rectal contents of plateau pika (Ochotona cruzoniae).</title>
        <authorList>
            <person name="Zhang G."/>
        </authorList>
    </citation>
    <scope>NUCLEOTIDE SEQUENCE [LARGE SCALE GENOMIC DNA]</scope>
    <source>
        <strain evidence="4 5">10009</strain>
    </source>
</reference>
<dbReference type="InterPro" id="IPR032772">
    <property type="entry name" value="PGA_deacetylase_PgaB_C"/>
</dbReference>
<sequence>MKQRILFPLLCAFALPSAWAAADVKYGVICYHDVIDQSKPPFPANMPQDVRRTYFPQTITVERLITHFNWLRDNGYTPVSWKQIKAARAGKGSLPAKPVLLTFDDGYASFYTTIYPVLQAYNYPAVYALVTSWLETPADGYINYGSIRLPRSAFITWEQVREIQQSGLIEIASHSHDMHRGQTGNPGGSKFAAVFPGNYRNKSYETPSEYRTRIRTDLKKSRDIIRQRTGVTPDILVWPYGQFTQTAVETARELGFHNDMTLKDEKLSTIGEQSIGRSLVDQEFSLGHLKSYLEDKYFTLPYERAVYVKLDDLYNADPIRQNQNYDKLIERMRALGTQTVYLQAVTDENGDGAADSAYFPNRHLKMKADLFSQVSWQLNARSNVEVRAWMPMLAFDLGDGYEYLTDSRTGRLNARAVKRLSPYNAKNRQAVKEIYEDLAFNSRFKGLAFGSDGFITEFEAADKGSDAAKTDALIAYSDMLKQAALQYSFNGVNEMKTARSIWAEAAMPSEKPVWLGQNLAKFSRHYNHTVVHAAPYSLTTEWRGGVSEAWLGNLLAGLRATDLPHDKIVFNIPNRAYDGQQLILSQDLAARIMQVRKAHFKGAAFSDDFVQNQPDLKTVKPVFGIK</sequence>
<dbReference type="InterPro" id="IPR051398">
    <property type="entry name" value="Polysacch_Deacetylase"/>
</dbReference>
<dbReference type="Gene3D" id="3.20.20.80">
    <property type="entry name" value="Glycosidases"/>
    <property type="match status" value="2"/>
</dbReference>
<dbReference type="NCBIfam" id="TIGR03938">
    <property type="entry name" value="deacetyl_PgaB"/>
    <property type="match status" value="1"/>
</dbReference>
<evidence type="ECO:0000259" key="3">
    <source>
        <dbReference type="PROSITE" id="PS51677"/>
    </source>
</evidence>
<name>A0A3N4MU22_9NEIS</name>
<dbReference type="SUPFAM" id="SSF88713">
    <property type="entry name" value="Glycoside hydrolase/deacetylase"/>
    <property type="match status" value="1"/>
</dbReference>
<accession>A0A3N4MU22</accession>
<comment type="caution">
    <text evidence="4">The sequence shown here is derived from an EMBL/GenBank/DDBJ whole genome shotgun (WGS) entry which is preliminary data.</text>
</comment>
<organism evidence="4 5">
    <name type="scientific">Neisseria weixii</name>
    <dbReference type="NCBI Taxonomy" id="1853276"/>
    <lineage>
        <taxon>Bacteria</taxon>
        <taxon>Pseudomonadati</taxon>
        <taxon>Pseudomonadota</taxon>
        <taxon>Betaproteobacteria</taxon>
        <taxon>Neisseriales</taxon>
        <taxon>Neisseriaceae</taxon>
        <taxon>Neisseria</taxon>
    </lineage>
</organism>
<evidence type="ECO:0000256" key="1">
    <source>
        <dbReference type="ARBA" id="ARBA00022729"/>
    </source>
</evidence>
<proteinExistence type="predicted"/>
<dbReference type="GO" id="GO:0043708">
    <property type="term" value="P:cell adhesion involved in biofilm formation"/>
    <property type="evidence" value="ECO:0007669"/>
    <property type="project" value="InterPro"/>
</dbReference>
<dbReference type="OrthoDB" id="9816280at2"/>
<dbReference type="GO" id="GO:0016810">
    <property type="term" value="F:hydrolase activity, acting on carbon-nitrogen (but not peptide) bonds"/>
    <property type="evidence" value="ECO:0007669"/>
    <property type="project" value="InterPro"/>
</dbReference>
<dbReference type="AlphaFoldDB" id="A0A3N4MU22"/>
<feature type="signal peptide" evidence="2">
    <location>
        <begin position="1"/>
        <end position="20"/>
    </location>
</feature>